<dbReference type="Pfam" id="PF01652">
    <property type="entry name" value="IF4E"/>
    <property type="match status" value="1"/>
</dbReference>
<evidence type="ECO:0000256" key="1">
    <source>
        <dbReference type="ARBA" id="ARBA00009860"/>
    </source>
</evidence>
<gene>
    <name evidence="12" type="ORF">CROQUDRAFT_43959</name>
</gene>
<keyword evidence="4 9" id="KW-0694">RNA-binding</keyword>
<dbReference type="GO" id="GO:0016281">
    <property type="term" value="C:eukaryotic translation initiation factor 4F complex"/>
    <property type="evidence" value="ECO:0007669"/>
    <property type="project" value="TreeGrafter"/>
</dbReference>
<dbReference type="FunFam" id="3.30.760.10:FF:000011">
    <property type="entry name" value="Eukaryotic translation initiation factor 4E"/>
    <property type="match status" value="1"/>
</dbReference>
<protein>
    <recommendedName>
        <fullName evidence="8">Eukaryotic translation initiation factor 4E</fullName>
    </recommendedName>
    <alternativeName>
        <fullName evidence="7">eIF-4F 25 kDa subunit</fullName>
    </alternativeName>
    <alternativeName>
        <fullName evidence="6">mRNA cap-binding protein</fullName>
    </alternativeName>
</protein>
<evidence type="ECO:0000256" key="7">
    <source>
        <dbReference type="ARBA" id="ARBA00032656"/>
    </source>
</evidence>
<dbReference type="AlphaFoldDB" id="A0A9P6NIM0"/>
<feature type="region of interest" description="Disordered" evidence="10">
    <location>
        <begin position="1"/>
        <end position="96"/>
    </location>
</feature>
<dbReference type="Gene3D" id="3.30.760.10">
    <property type="entry name" value="RNA Cap, Translation Initiation Factor Eif4e"/>
    <property type="match status" value="1"/>
</dbReference>
<dbReference type="InterPro" id="IPR001040">
    <property type="entry name" value="TIF_eIF_4E"/>
</dbReference>
<evidence type="ECO:0000256" key="10">
    <source>
        <dbReference type="SAM" id="MobiDB-lite"/>
    </source>
</evidence>
<keyword evidence="3" id="KW-0810">Translation regulation</keyword>
<keyword evidence="13" id="KW-1185">Reference proteome</keyword>
<dbReference type="Proteomes" id="UP000886653">
    <property type="component" value="Unassembled WGS sequence"/>
</dbReference>
<evidence type="ECO:0000313" key="13">
    <source>
        <dbReference type="Proteomes" id="UP000886653"/>
    </source>
</evidence>
<feature type="compositionally biased region" description="Acidic residues" evidence="10">
    <location>
        <begin position="69"/>
        <end position="81"/>
    </location>
</feature>
<dbReference type="EMBL" id="MU167257">
    <property type="protein sequence ID" value="KAG0146683.1"/>
    <property type="molecule type" value="Genomic_DNA"/>
</dbReference>
<dbReference type="PANTHER" id="PTHR11960:SF8">
    <property type="entry name" value="EUKARYOTIC TRANSLATION INITIATION FACTOR 4E1-RELATED"/>
    <property type="match status" value="1"/>
</dbReference>
<keyword evidence="11" id="KW-1133">Transmembrane helix</keyword>
<reference evidence="12" key="1">
    <citation type="submission" date="2013-11" db="EMBL/GenBank/DDBJ databases">
        <title>Genome sequence of the fusiform rust pathogen reveals effectors for host alternation and coevolution with pine.</title>
        <authorList>
            <consortium name="DOE Joint Genome Institute"/>
            <person name="Smith K."/>
            <person name="Pendleton A."/>
            <person name="Kubisiak T."/>
            <person name="Anderson C."/>
            <person name="Salamov A."/>
            <person name="Aerts A."/>
            <person name="Riley R."/>
            <person name="Clum A."/>
            <person name="Lindquist E."/>
            <person name="Ence D."/>
            <person name="Campbell M."/>
            <person name="Kronenberg Z."/>
            <person name="Feau N."/>
            <person name="Dhillon B."/>
            <person name="Hamelin R."/>
            <person name="Burleigh J."/>
            <person name="Smith J."/>
            <person name="Yandell M."/>
            <person name="Nelson C."/>
            <person name="Grigoriev I."/>
            <person name="Davis J."/>
        </authorList>
    </citation>
    <scope>NUCLEOTIDE SEQUENCE</scope>
    <source>
        <strain evidence="12">G11</strain>
    </source>
</reference>
<dbReference type="PANTHER" id="PTHR11960">
    <property type="entry name" value="EUKARYOTIC TRANSLATION INITIATION FACTOR 4E RELATED"/>
    <property type="match status" value="1"/>
</dbReference>
<feature type="compositionally biased region" description="Low complexity" evidence="10">
    <location>
        <begin position="1"/>
        <end position="46"/>
    </location>
</feature>
<evidence type="ECO:0000256" key="8">
    <source>
        <dbReference type="ARBA" id="ARBA00039255"/>
    </source>
</evidence>
<keyword evidence="11" id="KW-0472">Membrane</keyword>
<sequence length="346" mass="38015">MAPASSTTTLTTTAESSDTPLVASSNSQLPPAAALASAAAVKSALAETNQTPSIASSSVSSPLVQTDSEKDDADETSSLEEGEIRRAPAGPHDPDALVTVFSSQTDFNVKHPLYSTWTLWFDNASKNDKAKNWDELIQRVMEVESVEEFWGLYHNIVPPSLIHIGSNYYLFKEGIKPAWEDVSNQKGGKWSIQLARDKNRETIDKWWLYTMLAAIGETFETPYTANGTLPAEMAFTDEVTGVIVSSRRAFYRISIWTRSSDSKPLAENIGRHFKYGVLGVPEGKKLSFGGIQSECEFQSHADSQKRKKGGWTGKCLLLFLVSLIPSLILINTFFHVCSLITLLVIA</sequence>
<name>A0A9P6NIM0_9BASI</name>
<proteinExistence type="inferred from homology"/>
<organism evidence="12 13">
    <name type="scientific">Cronartium quercuum f. sp. fusiforme G11</name>
    <dbReference type="NCBI Taxonomy" id="708437"/>
    <lineage>
        <taxon>Eukaryota</taxon>
        <taxon>Fungi</taxon>
        <taxon>Dikarya</taxon>
        <taxon>Basidiomycota</taxon>
        <taxon>Pucciniomycotina</taxon>
        <taxon>Pucciniomycetes</taxon>
        <taxon>Pucciniales</taxon>
        <taxon>Coleosporiaceae</taxon>
        <taxon>Cronartium</taxon>
    </lineage>
</organism>
<keyword evidence="11" id="KW-0812">Transmembrane</keyword>
<dbReference type="GO" id="GO:0006417">
    <property type="term" value="P:regulation of translation"/>
    <property type="evidence" value="ECO:0007669"/>
    <property type="project" value="UniProtKB-KW"/>
</dbReference>
<accession>A0A9P6NIM0</accession>
<keyword evidence="5 9" id="KW-0648">Protein biosynthesis</keyword>
<evidence type="ECO:0000256" key="3">
    <source>
        <dbReference type="ARBA" id="ARBA00022845"/>
    </source>
</evidence>
<evidence type="ECO:0000256" key="6">
    <source>
        <dbReference type="ARBA" id="ARBA00030245"/>
    </source>
</evidence>
<dbReference type="SUPFAM" id="SSF55418">
    <property type="entry name" value="eIF4e-like"/>
    <property type="match status" value="1"/>
</dbReference>
<dbReference type="GO" id="GO:0000340">
    <property type="term" value="F:RNA 7-methylguanosine cap binding"/>
    <property type="evidence" value="ECO:0007669"/>
    <property type="project" value="TreeGrafter"/>
</dbReference>
<dbReference type="GO" id="GO:0003743">
    <property type="term" value="F:translation initiation factor activity"/>
    <property type="evidence" value="ECO:0007669"/>
    <property type="project" value="UniProtKB-KW"/>
</dbReference>
<evidence type="ECO:0000256" key="4">
    <source>
        <dbReference type="ARBA" id="ARBA00022884"/>
    </source>
</evidence>
<keyword evidence="2 9" id="KW-0396">Initiation factor</keyword>
<evidence type="ECO:0000256" key="2">
    <source>
        <dbReference type="ARBA" id="ARBA00022540"/>
    </source>
</evidence>
<dbReference type="OrthoDB" id="590761at2759"/>
<evidence type="ECO:0000256" key="11">
    <source>
        <dbReference type="SAM" id="Phobius"/>
    </source>
</evidence>
<evidence type="ECO:0000256" key="5">
    <source>
        <dbReference type="ARBA" id="ARBA00022917"/>
    </source>
</evidence>
<evidence type="ECO:0000313" key="12">
    <source>
        <dbReference type="EMBL" id="KAG0146683.1"/>
    </source>
</evidence>
<comment type="caution">
    <text evidence="12">The sequence shown here is derived from an EMBL/GenBank/DDBJ whole genome shotgun (WGS) entry which is preliminary data.</text>
</comment>
<dbReference type="InterPro" id="IPR023398">
    <property type="entry name" value="TIF_eIF4e-like"/>
</dbReference>
<comment type="similarity">
    <text evidence="1 9">Belongs to the eukaryotic initiation factor 4E family.</text>
</comment>
<evidence type="ECO:0000256" key="9">
    <source>
        <dbReference type="RuleBase" id="RU004374"/>
    </source>
</evidence>
<feature type="transmembrane region" description="Helical" evidence="11">
    <location>
        <begin position="315"/>
        <end position="345"/>
    </location>
</feature>